<dbReference type="PANTHER" id="PTHR16161:SF0">
    <property type="entry name" value="TRANSCRIPTIONAL PROTEIN SWT1"/>
    <property type="match status" value="1"/>
</dbReference>
<accession>A0A0M4EKF1</accession>
<dbReference type="EMBL" id="CP012528">
    <property type="protein sequence ID" value="ALC49866.1"/>
    <property type="molecule type" value="Genomic_DNA"/>
</dbReference>
<dbReference type="SUPFAM" id="SSF88723">
    <property type="entry name" value="PIN domain-like"/>
    <property type="match status" value="1"/>
</dbReference>
<feature type="compositionally biased region" description="Polar residues" evidence="1">
    <location>
        <begin position="80"/>
        <end position="90"/>
    </location>
</feature>
<feature type="compositionally biased region" description="Low complexity" evidence="1">
    <location>
        <begin position="140"/>
        <end position="159"/>
    </location>
</feature>
<evidence type="ECO:0000313" key="3">
    <source>
        <dbReference type="EMBL" id="ALC49866.1"/>
    </source>
</evidence>
<proteinExistence type="predicted"/>
<dbReference type="InterPro" id="IPR029060">
    <property type="entry name" value="PIN-like_dom_sf"/>
</dbReference>
<reference evidence="3 4" key="1">
    <citation type="submission" date="2015-08" db="EMBL/GenBank/DDBJ databases">
        <title>Ancestral chromatin configuration constrains chromatin evolution on differentiating sex chromosomes in Drosophila.</title>
        <authorList>
            <person name="Zhou Q."/>
            <person name="Bachtrog D."/>
        </authorList>
    </citation>
    <scope>NUCLEOTIDE SEQUENCE [LARGE SCALE GENOMIC DNA]</scope>
    <source>
        <tissue evidence="3">Whole larvae</tissue>
    </source>
</reference>
<feature type="region of interest" description="Disordered" evidence="1">
    <location>
        <begin position="136"/>
        <end position="173"/>
    </location>
</feature>
<dbReference type="PANTHER" id="PTHR16161">
    <property type="entry name" value="TRANSCRIPTIONAL PROTEIN SWT1"/>
    <property type="match status" value="1"/>
</dbReference>
<organism evidence="3 4">
    <name type="scientific">Drosophila busckii</name>
    <name type="common">Fruit fly</name>
    <dbReference type="NCBI Taxonomy" id="30019"/>
    <lineage>
        <taxon>Eukaryota</taxon>
        <taxon>Metazoa</taxon>
        <taxon>Ecdysozoa</taxon>
        <taxon>Arthropoda</taxon>
        <taxon>Hexapoda</taxon>
        <taxon>Insecta</taxon>
        <taxon>Pterygota</taxon>
        <taxon>Neoptera</taxon>
        <taxon>Endopterygota</taxon>
        <taxon>Diptera</taxon>
        <taxon>Brachycera</taxon>
        <taxon>Muscomorpha</taxon>
        <taxon>Ephydroidea</taxon>
        <taxon>Drosophilidae</taxon>
        <taxon>Drosophila</taxon>
    </lineage>
</organism>
<dbReference type="AlphaFoldDB" id="A0A0M4EKF1"/>
<dbReference type="InterPro" id="IPR052626">
    <property type="entry name" value="SWT1_Regulator"/>
</dbReference>
<feature type="compositionally biased region" description="Polar residues" evidence="1">
    <location>
        <begin position="61"/>
        <end position="72"/>
    </location>
</feature>
<dbReference type="GO" id="GO:0005634">
    <property type="term" value="C:nucleus"/>
    <property type="evidence" value="ECO:0007669"/>
    <property type="project" value="TreeGrafter"/>
</dbReference>
<keyword evidence="4" id="KW-1185">Reference proteome</keyword>
<dbReference type="CDD" id="cd18727">
    <property type="entry name" value="PIN_Swt1-like"/>
    <property type="match status" value="1"/>
</dbReference>
<protein>
    <submittedName>
        <fullName evidence="3">CG7206</fullName>
    </submittedName>
</protein>
<feature type="region of interest" description="Disordered" evidence="1">
    <location>
        <begin position="51"/>
        <end position="123"/>
    </location>
</feature>
<evidence type="ECO:0000256" key="1">
    <source>
        <dbReference type="SAM" id="MobiDB-lite"/>
    </source>
</evidence>
<name>A0A0M4EKF1_DROBS</name>
<feature type="domain" description="PIN" evidence="2">
    <location>
        <begin position="216"/>
        <end position="339"/>
    </location>
</feature>
<dbReference type="Proteomes" id="UP000494163">
    <property type="component" value="Chromosome X"/>
</dbReference>
<dbReference type="STRING" id="30019.A0A0M4EKF1"/>
<evidence type="ECO:0000259" key="2">
    <source>
        <dbReference type="SMART" id="SM00670"/>
    </source>
</evidence>
<dbReference type="SMART" id="SM00670">
    <property type="entry name" value="PINc"/>
    <property type="match status" value="1"/>
</dbReference>
<dbReference type="OMA" id="MLYIPYI"/>
<gene>
    <name evidence="3" type="ORF">Dbus_chrXg1722</name>
</gene>
<dbReference type="Pfam" id="PF13638">
    <property type="entry name" value="PIN_4"/>
    <property type="match status" value="1"/>
</dbReference>
<evidence type="ECO:0000313" key="4">
    <source>
        <dbReference type="Proteomes" id="UP000494163"/>
    </source>
</evidence>
<dbReference type="InterPro" id="IPR002716">
    <property type="entry name" value="PIN_dom"/>
</dbReference>
<dbReference type="SMR" id="A0A0M4EKF1"/>
<dbReference type="Gene3D" id="3.40.50.1010">
    <property type="entry name" value="5'-nuclease"/>
    <property type="match status" value="1"/>
</dbReference>
<sequence>MASRKIEKLDEDEQNKIILKLRQQQASNNCKQPAQDRLKRLQTSLIKKNERHVVVAKRSQRGSGSAGNSTQPALRKTKTRTSQTFAAGTSNKKKTTKNPWAKPSALLDASNRQPRERGTANSRLKQLRESLQIQRQMFASSSSSNNKNNNNNQCKNNNCTEVKESDADDPMDVDMDDYKPVESSYTTTSKPAAKLEAPIELLNTEQTLPGRRLDHMYFVLDTNVLIDELLFVEDLCKLALCGTKGSMLYVPYIVIKELDGLKHNRANDALKSKLAQRAIRYLNNKFDDSLKIQAQSSVEESEHLIDVDCPDDSIVNCCLQLKAQVPHLMLLTNDDNLRLKANASNIQVSCRSDLKVEHQEQFAALSS</sequence>
<dbReference type="OrthoDB" id="548295at2759"/>